<dbReference type="EMBL" id="QKSB01000001">
    <property type="protein sequence ID" value="PZE18485.1"/>
    <property type="molecule type" value="Genomic_DNA"/>
</dbReference>
<evidence type="ECO:0000256" key="2">
    <source>
        <dbReference type="SAM" id="SignalP"/>
    </source>
</evidence>
<reference evidence="3 4" key="1">
    <citation type="submission" date="2018-06" db="EMBL/GenBank/DDBJ databases">
        <title>The draft genome sequence of Crocinitomix sp. SM1701.</title>
        <authorList>
            <person name="Zhang X."/>
        </authorList>
    </citation>
    <scope>NUCLEOTIDE SEQUENCE [LARGE SCALE GENOMIC DNA]</scope>
    <source>
        <strain evidence="3 4">SM1701</strain>
    </source>
</reference>
<name>A0A2W1NG65_9FLAO</name>
<comment type="caution">
    <text evidence="3">The sequence shown here is derived from an EMBL/GenBank/DDBJ whole genome shotgun (WGS) entry which is preliminary data.</text>
</comment>
<dbReference type="OrthoDB" id="1467622at2"/>
<protein>
    <recommendedName>
        <fullName evidence="5">PEGA domain-containing protein</fullName>
    </recommendedName>
</protein>
<evidence type="ECO:0000313" key="3">
    <source>
        <dbReference type="EMBL" id="PZE18485.1"/>
    </source>
</evidence>
<accession>A0A2W1NG65</accession>
<keyword evidence="1" id="KW-0812">Transmembrane</keyword>
<dbReference type="RefSeq" id="WP_111061385.1">
    <property type="nucleotide sequence ID" value="NZ_JBHUCU010000007.1"/>
</dbReference>
<feature type="signal peptide" evidence="2">
    <location>
        <begin position="1"/>
        <end position="18"/>
    </location>
</feature>
<sequence>MKLFMFFLLLFMSATSSAQVTGRVRYLIDQSNGYFEVLLNDKLITRTYRDTLDVGVYKAKIWSPGYKMVDTSFIIKENIETIVFIKMKLSKEFYSRSRSNVLRNKKRTTFFRLPMAVSLGGFVSTAYFSAKAIKVNKDVDLFIQDYNKKSNQGAVLNFKEELLLMQNSYNLNRKRLYTGLIVGGIGAGISMVGLRYLNKKYPFKALFEEDSPFANKLSICYNINSINISFNL</sequence>
<gene>
    <name evidence="3" type="ORF">DNU06_01235</name>
</gene>
<evidence type="ECO:0008006" key="5">
    <source>
        <dbReference type="Google" id="ProtNLM"/>
    </source>
</evidence>
<keyword evidence="4" id="KW-1185">Reference proteome</keyword>
<dbReference type="AlphaFoldDB" id="A0A2W1NG65"/>
<evidence type="ECO:0000256" key="1">
    <source>
        <dbReference type="SAM" id="Phobius"/>
    </source>
</evidence>
<keyword evidence="2" id="KW-0732">Signal</keyword>
<organism evidence="3 4">
    <name type="scientific">Putridiphycobacter roseus</name>
    <dbReference type="NCBI Taxonomy" id="2219161"/>
    <lineage>
        <taxon>Bacteria</taxon>
        <taxon>Pseudomonadati</taxon>
        <taxon>Bacteroidota</taxon>
        <taxon>Flavobacteriia</taxon>
        <taxon>Flavobacteriales</taxon>
        <taxon>Crocinitomicaceae</taxon>
        <taxon>Putridiphycobacter</taxon>
    </lineage>
</organism>
<keyword evidence="1" id="KW-0472">Membrane</keyword>
<dbReference type="Proteomes" id="UP000249248">
    <property type="component" value="Unassembled WGS sequence"/>
</dbReference>
<evidence type="ECO:0000313" key="4">
    <source>
        <dbReference type="Proteomes" id="UP000249248"/>
    </source>
</evidence>
<feature type="transmembrane region" description="Helical" evidence="1">
    <location>
        <begin position="176"/>
        <end position="197"/>
    </location>
</feature>
<feature type="chain" id="PRO_5016055636" description="PEGA domain-containing protein" evidence="2">
    <location>
        <begin position="19"/>
        <end position="232"/>
    </location>
</feature>
<keyword evidence="1" id="KW-1133">Transmembrane helix</keyword>
<proteinExistence type="predicted"/>